<evidence type="ECO:0000313" key="3">
    <source>
        <dbReference type="Proteomes" id="UP000799753"/>
    </source>
</evidence>
<keyword evidence="3" id="KW-1185">Reference proteome</keyword>
<organism evidence="2 3">
    <name type="scientific">Massarina eburnea CBS 473.64</name>
    <dbReference type="NCBI Taxonomy" id="1395130"/>
    <lineage>
        <taxon>Eukaryota</taxon>
        <taxon>Fungi</taxon>
        <taxon>Dikarya</taxon>
        <taxon>Ascomycota</taxon>
        <taxon>Pezizomycotina</taxon>
        <taxon>Dothideomycetes</taxon>
        <taxon>Pleosporomycetidae</taxon>
        <taxon>Pleosporales</taxon>
        <taxon>Massarineae</taxon>
        <taxon>Massarinaceae</taxon>
        <taxon>Massarina</taxon>
    </lineage>
</organism>
<evidence type="ECO:0000256" key="1">
    <source>
        <dbReference type="SAM" id="MobiDB-lite"/>
    </source>
</evidence>
<accession>A0A6A6RLX7</accession>
<sequence>MPSGRTTRASGAVRAVGAVAGLGVRLGGSVDEAGRSKQAHAAKPWSHVGSVTENQSSTVYLTDTTLPLRARWARRRRACRIDGESMPPTVCSRDPRSPSSTPRRPPSPVARSTQHASRTTCRFAYTSPAIIVLLYYCMYRCIDVSMYLCICVPRRHAAREPPLPSAGEQKAMRSTVVEHQLPKGPRGLHGR</sequence>
<reference evidence="2" key="1">
    <citation type="journal article" date="2020" name="Stud. Mycol.">
        <title>101 Dothideomycetes genomes: a test case for predicting lifestyles and emergence of pathogens.</title>
        <authorList>
            <person name="Haridas S."/>
            <person name="Albert R."/>
            <person name="Binder M."/>
            <person name="Bloem J."/>
            <person name="Labutti K."/>
            <person name="Salamov A."/>
            <person name="Andreopoulos B."/>
            <person name="Baker S."/>
            <person name="Barry K."/>
            <person name="Bills G."/>
            <person name="Bluhm B."/>
            <person name="Cannon C."/>
            <person name="Castanera R."/>
            <person name="Culley D."/>
            <person name="Daum C."/>
            <person name="Ezra D."/>
            <person name="Gonzalez J."/>
            <person name="Henrissat B."/>
            <person name="Kuo A."/>
            <person name="Liang C."/>
            <person name="Lipzen A."/>
            <person name="Lutzoni F."/>
            <person name="Magnuson J."/>
            <person name="Mondo S."/>
            <person name="Nolan M."/>
            <person name="Ohm R."/>
            <person name="Pangilinan J."/>
            <person name="Park H.-J."/>
            <person name="Ramirez L."/>
            <person name="Alfaro M."/>
            <person name="Sun H."/>
            <person name="Tritt A."/>
            <person name="Yoshinaga Y."/>
            <person name="Zwiers L.-H."/>
            <person name="Turgeon B."/>
            <person name="Goodwin S."/>
            <person name="Spatafora J."/>
            <person name="Crous P."/>
            <person name="Grigoriev I."/>
        </authorList>
    </citation>
    <scope>NUCLEOTIDE SEQUENCE</scope>
    <source>
        <strain evidence="2">CBS 473.64</strain>
    </source>
</reference>
<dbReference type="Proteomes" id="UP000799753">
    <property type="component" value="Unassembled WGS sequence"/>
</dbReference>
<protein>
    <submittedName>
        <fullName evidence="2">Uncharacterized protein</fullName>
    </submittedName>
</protein>
<dbReference type="EMBL" id="MU006811">
    <property type="protein sequence ID" value="KAF2635078.1"/>
    <property type="molecule type" value="Genomic_DNA"/>
</dbReference>
<name>A0A6A6RLX7_9PLEO</name>
<dbReference type="AlphaFoldDB" id="A0A6A6RLX7"/>
<proteinExistence type="predicted"/>
<feature type="region of interest" description="Disordered" evidence="1">
    <location>
        <begin position="83"/>
        <end position="116"/>
    </location>
</feature>
<gene>
    <name evidence="2" type="ORF">P280DRAFT_204869</name>
</gene>
<evidence type="ECO:0000313" key="2">
    <source>
        <dbReference type="EMBL" id="KAF2635078.1"/>
    </source>
</evidence>